<dbReference type="STRING" id="7209.A0A1I7VV85"/>
<dbReference type="PANTHER" id="PTHR48024">
    <property type="entry name" value="GEO13361P1-RELATED"/>
    <property type="match status" value="1"/>
</dbReference>
<dbReference type="eggNOG" id="KOG0118">
    <property type="taxonomic scope" value="Eukaryota"/>
</dbReference>
<protein>
    <submittedName>
        <fullName evidence="5">RRM domain-containing protein</fullName>
    </submittedName>
</protein>
<dbReference type="PANTHER" id="PTHR48024:SF56">
    <property type="entry name" value="HETEROGENEOUS NUCLEAR RIBONUCLEOPROTEIN A0"/>
    <property type="match status" value="1"/>
</dbReference>
<evidence type="ECO:0000259" key="3">
    <source>
        <dbReference type="PROSITE" id="PS50102"/>
    </source>
</evidence>
<dbReference type="Pfam" id="PF00076">
    <property type="entry name" value="RRM_1"/>
    <property type="match status" value="1"/>
</dbReference>
<dbReference type="GO" id="GO:0003723">
    <property type="term" value="F:RNA binding"/>
    <property type="evidence" value="ECO:0007669"/>
    <property type="project" value="UniProtKB-UniRule"/>
</dbReference>
<dbReference type="InterPro" id="IPR050886">
    <property type="entry name" value="RNA-binding_reg"/>
</dbReference>
<dbReference type="Proteomes" id="UP000095285">
    <property type="component" value="Unassembled WGS sequence"/>
</dbReference>
<dbReference type="Gene3D" id="3.30.70.330">
    <property type="match status" value="1"/>
</dbReference>
<dbReference type="PROSITE" id="PS50102">
    <property type="entry name" value="RRM"/>
    <property type="match status" value="1"/>
</dbReference>
<dbReference type="SUPFAM" id="SSF54928">
    <property type="entry name" value="RNA-binding domain, RBD"/>
    <property type="match status" value="1"/>
</dbReference>
<feature type="domain" description="RRM" evidence="3">
    <location>
        <begin position="83"/>
        <end position="195"/>
    </location>
</feature>
<dbReference type="InterPro" id="IPR012677">
    <property type="entry name" value="Nucleotide-bd_a/b_plait_sf"/>
</dbReference>
<organism evidence="4 5">
    <name type="scientific">Loa loa</name>
    <name type="common">Eye worm</name>
    <name type="synonym">Filaria loa</name>
    <dbReference type="NCBI Taxonomy" id="7209"/>
    <lineage>
        <taxon>Eukaryota</taxon>
        <taxon>Metazoa</taxon>
        <taxon>Ecdysozoa</taxon>
        <taxon>Nematoda</taxon>
        <taxon>Chromadorea</taxon>
        <taxon>Rhabditida</taxon>
        <taxon>Spirurina</taxon>
        <taxon>Spiruromorpha</taxon>
        <taxon>Filarioidea</taxon>
        <taxon>Onchocercidae</taxon>
        <taxon>Loa</taxon>
    </lineage>
</organism>
<evidence type="ECO:0000313" key="5">
    <source>
        <dbReference type="WBParaSite" id="EN70_659"/>
    </source>
</evidence>
<dbReference type="AlphaFoldDB" id="A0A1I7VV85"/>
<reference evidence="5" key="2">
    <citation type="submission" date="2016-11" db="UniProtKB">
        <authorList>
            <consortium name="WormBaseParasite"/>
        </authorList>
    </citation>
    <scope>IDENTIFICATION</scope>
</reference>
<accession>A0A1I7VV85</accession>
<dbReference type="InterPro" id="IPR035979">
    <property type="entry name" value="RBD_domain_sf"/>
</dbReference>
<sequence>MRNGVHENWLYATPKIHLLELSKLDGNGELFRMMMMSPAFATTLAYDPTGNPYQMAYPAGATIYPTAPFPVPAAADPRTFEMIPHRIFTTELDLRLFFEKFGHVREAKVIRSSEGTSKGYGFITFDTEDEAKTVMQISAVRHFDIIVTYVLRTMISKVNSRMLNDYICTVNIWQNQEAEKLEFKGRRLNLGPAIRRMIHGPRFAPEYAIATPTGQILTTSAFGGVTYALTQSPFVVMPPPNQMQPFVYSPVSTVAPAQYTLSNTDAGNNRVQQFVANNATAPMVLVPNNGNTISPHDSPRTNGMSGQPQAVNGSVHIPAAGQPPQQQQAYVSMQQIAQVTTQPLTPMTPSIATQRAALFPPPAAYYAPTAPANDMTHYSQMTAPTYFFAPGGYQAIDGSGQTAAMAIPAPNPIQLVPQPITPQTPQPCFYDESMIGGWQNPAEVRPTSTPRRSPMKSVVSLPNQLGQVNLQQYERKECQQGGNVAAATNKQFP</sequence>
<dbReference type="SMART" id="SM00360">
    <property type="entry name" value="RRM"/>
    <property type="match status" value="1"/>
</dbReference>
<keyword evidence="4" id="KW-1185">Reference proteome</keyword>
<evidence type="ECO:0000313" key="4">
    <source>
        <dbReference type="Proteomes" id="UP000095285"/>
    </source>
</evidence>
<dbReference type="WBParaSite" id="EN70_659">
    <property type="protein sequence ID" value="EN70_659"/>
    <property type="gene ID" value="EN70_659"/>
</dbReference>
<dbReference type="InterPro" id="IPR000504">
    <property type="entry name" value="RRM_dom"/>
</dbReference>
<evidence type="ECO:0000256" key="1">
    <source>
        <dbReference type="ARBA" id="ARBA00022884"/>
    </source>
</evidence>
<reference evidence="4" key="1">
    <citation type="submission" date="2012-04" db="EMBL/GenBank/DDBJ databases">
        <title>The Genome Sequence of Loa loa.</title>
        <authorList>
            <consortium name="The Broad Institute Genome Sequencing Platform"/>
            <consortium name="Broad Institute Genome Sequencing Center for Infectious Disease"/>
            <person name="Nutman T.B."/>
            <person name="Fink D.L."/>
            <person name="Russ C."/>
            <person name="Young S."/>
            <person name="Zeng Q."/>
            <person name="Gargeya S."/>
            <person name="Alvarado L."/>
            <person name="Berlin A."/>
            <person name="Chapman S.B."/>
            <person name="Chen Z."/>
            <person name="Freedman E."/>
            <person name="Gellesch M."/>
            <person name="Goldberg J."/>
            <person name="Griggs A."/>
            <person name="Gujja S."/>
            <person name="Heilman E.R."/>
            <person name="Heiman D."/>
            <person name="Howarth C."/>
            <person name="Mehta T."/>
            <person name="Neiman D."/>
            <person name="Pearson M."/>
            <person name="Roberts A."/>
            <person name="Saif S."/>
            <person name="Shea T."/>
            <person name="Shenoy N."/>
            <person name="Sisk P."/>
            <person name="Stolte C."/>
            <person name="Sykes S."/>
            <person name="White J."/>
            <person name="Yandava C."/>
            <person name="Haas B."/>
            <person name="Henn M.R."/>
            <person name="Nusbaum C."/>
            <person name="Birren B."/>
        </authorList>
    </citation>
    <scope>NUCLEOTIDE SEQUENCE [LARGE SCALE GENOMIC DNA]</scope>
</reference>
<keyword evidence="1 2" id="KW-0694">RNA-binding</keyword>
<proteinExistence type="predicted"/>
<name>A0A1I7VV85_LOALO</name>
<evidence type="ECO:0000256" key="2">
    <source>
        <dbReference type="PROSITE-ProRule" id="PRU00176"/>
    </source>
</evidence>